<feature type="transmembrane region" description="Helical" evidence="2">
    <location>
        <begin position="213"/>
        <end position="234"/>
    </location>
</feature>
<feature type="domain" description="Peptidase M56" evidence="3">
    <location>
        <begin position="191"/>
        <end position="293"/>
    </location>
</feature>
<dbReference type="Proteomes" id="UP001597374">
    <property type="component" value="Unassembled WGS sequence"/>
</dbReference>
<name>A0ABW5CZZ3_9BACT</name>
<dbReference type="CDD" id="cd07341">
    <property type="entry name" value="M56_BlaR1_MecR1_like"/>
    <property type="match status" value="1"/>
</dbReference>
<dbReference type="PANTHER" id="PTHR34978:SF3">
    <property type="entry name" value="SLR0241 PROTEIN"/>
    <property type="match status" value="1"/>
</dbReference>
<dbReference type="EMBL" id="JBHUIM010000002">
    <property type="protein sequence ID" value="MFD2247569.1"/>
    <property type="molecule type" value="Genomic_DNA"/>
</dbReference>
<organism evidence="4 5">
    <name type="scientific">Pontibacter ruber</name>
    <dbReference type="NCBI Taxonomy" id="1343895"/>
    <lineage>
        <taxon>Bacteria</taxon>
        <taxon>Pseudomonadati</taxon>
        <taxon>Bacteroidota</taxon>
        <taxon>Cytophagia</taxon>
        <taxon>Cytophagales</taxon>
        <taxon>Hymenobacteraceae</taxon>
        <taxon>Pontibacter</taxon>
    </lineage>
</organism>
<feature type="region of interest" description="Disordered" evidence="1">
    <location>
        <begin position="350"/>
        <end position="423"/>
    </location>
</feature>
<feature type="compositionally biased region" description="Polar residues" evidence="1">
    <location>
        <begin position="350"/>
        <end position="364"/>
    </location>
</feature>
<dbReference type="PANTHER" id="PTHR34978">
    <property type="entry name" value="POSSIBLE SENSOR-TRANSDUCER PROTEIN BLAR"/>
    <property type="match status" value="1"/>
</dbReference>
<evidence type="ECO:0000313" key="5">
    <source>
        <dbReference type="Proteomes" id="UP001597374"/>
    </source>
</evidence>
<keyword evidence="2" id="KW-0812">Transmembrane</keyword>
<feature type="transmembrane region" description="Helical" evidence="2">
    <location>
        <begin position="302"/>
        <end position="320"/>
    </location>
</feature>
<dbReference type="Pfam" id="PF05569">
    <property type="entry name" value="Peptidase_M56"/>
    <property type="match status" value="1"/>
</dbReference>
<evidence type="ECO:0000259" key="3">
    <source>
        <dbReference type="Pfam" id="PF05569"/>
    </source>
</evidence>
<accession>A0ABW5CZZ3</accession>
<keyword evidence="2" id="KW-1133">Transmembrane helix</keyword>
<comment type="caution">
    <text evidence="4">The sequence shown here is derived from an EMBL/GenBank/DDBJ whole genome shotgun (WGS) entry which is preliminary data.</text>
</comment>
<dbReference type="InterPro" id="IPR052173">
    <property type="entry name" value="Beta-lactam_resp_regulator"/>
</dbReference>
<feature type="compositionally biased region" description="Basic and acidic residues" evidence="1">
    <location>
        <begin position="366"/>
        <end position="411"/>
    </location>
</feature>
<feature type="transmembrane region" description="Helical" evidence="2">
    <location>
        <begin position="124"/>
        <end position="145"/>
    </location>
</feature>
<keyword evidence="2" id="KW-0472">Membrane</keyword>
<protein>
    <submittedName>
        <fullName evidence="4">M56 family metallopeptidase</fullName>
    </submittedName>
</protein>
<sequence length="805" mass="90547">MMVYLLKVSFVIGIAYLFYKAVLQQESFFSANRLYLLGCVALAFALPFVTLPQLINQQGYLSQLLQPESITEPGITTPVFTETPPVAEVKVQPNVPVPPQFSQEEMGEQAPAQLNESGIGQHSWLFWLTLLYLFGAGIFSLSLLFQVGSIIYKIITTTDKIEDGDVVIVNTTTTQAPCSFFRYIFIHPDDYDFETYEQIIAHEKIHARMGHTFDLLLAEIAVIILWFNPLVWLFKKEMEKNNEYQTDATMLGEEQVSKRQYQLNLLQIAVPHKPLAITTNYNQSLLKQRIMMMNAKRSTPHAYWKYTFLAPLFFGAILVMNEPATSMGLPETNTLTPALRDAFASINTSTNEETANLQEESAATDQEGKKSRKEQVKTDAKEAAKPEKDKVKSDLKADRKADQKAGKQKDKSGKKRGFSMNVNGPQTDMSEGYWYSHEEDGKYCIDFKGSRTTSSWNMSRCFDKGQFQNKGNDVFVMTREAGTLQLTGNLAADVSQGKYKFTEDASFKKYLADNKITSDNRNFQFHLFFSDVDKKYIDYLKKQYGTVKGEELLAVAVHGVTLQDFQKYMALFKQYDNKKPSMEEVVAARIHGIDESYVKEIEAMGYKNLSLEEMMEARIHGVDRSYVESLSKAGFANLPLEKVMEAKIHGVDPATVKEMQALGFGKLSLDKVIELKIHGVNAAYLKDLQAAGYKDVTIDQAVAAKIHGLNSASIKEIRSLGFKDLSMDDMMSLKIHGVNAAYIEDLKKAGFSNLSADDAVAAKIHGINSDFIAKARKNGYNLNSIDKYISLKIHGMAMESLKEKK</sequence>
<keyword evidence="5" id="KW-1185">Reference proteome</keyword>
<proteinExistence type="predicted"/>
<gene>
    <name evidence="4" type="ORF">ACFSKP_14980</name>
</gene>
<feature type="transmembrane region" description="Helical" evidence="2">
    <location>
        <begin position="34"/>
        <end position="55"/>
    </location>
</feature>
<reference evidence="5" key="1">
    <citation type="journal article" date="2019" name="Int. J. Syst. Evol. Microbiol.">
        <title>The Global Catalogue of Microorganisms (GCM) 10K type strain sequencing project: providing services to taxonomists for standard genome sequencing and annotation.</title>
        <authorList>
            <consortium name="The Broad Institute Genomics Platform"/>
            <consortium name="The Broad Institute Genome Sequencing Center for Infectious Disease"/>
            <person name="Wu L."/>
            <person name="Ma J."/>
        </authorList>
    </citation>
    <scope>NUCLEOTIDE SEQUENCE [LARGE SCALE GENOMIC DNA]</scope>
    <source>
        <strain evidence="5">CGMCC 4.1782</strain>
    </source>
</reference>
<feature type="transmembrane region" description="Helical" evidence="2">
    <location>
        <begin position="6"/>
        <end position="22"/>
    </location>
</feature>
<dbReference type="RefSeq" id="WP_250430550.1">
    <property type="nucleotide sequence ID" value="NZ_JALPRR010000003.1"/>
</dbReference>
<evidence type="ECO:0000313" key="4">
    <source>
        <dbReference type="EMBL" id="MFD2247569.1"/>
    </source>
</evidence>
<evidence type="ECO:0000256" key="1">
    <source>
        <dbReference type="SAM" id="MobiDB-lite"/>
    </source>
</evidence>
<dbReference type="InterPro" id="IPR008756">
    <property type="entry name" value="Peptidase_M56"/>
</dbReference>
<evidence type="ECO:0000256" key="2">
    <source>
        <dbReference type="SAM" id="Phobius"/>
    </source>
</evidence>